<dbReference type="GO" id="GO:0003723">
    <property type="term" value="F:RNA binding"/>
    <property type="evidence" value="ECO:0007669"/>
    <property type="project" value="UniProtKB-KW"/>
</dbReference>
<dbReference type="PANTHER" id="PTHR23079">
    <property type="entry name" value="RNA-DEPENDENT RNA POLYMERASE"/>
    <property type="match status" value="1"/>
</dbReference>
<feature type="domain" description="RDRP core" evidence="10">
    <location>
        <begin position="974"/>
        <end position="1247"/>
    </location>
</feature>
<feature type="region of interest" description="Disordered" evidence="9">
    <location>
        <begin position="809"/>
        <end position="835"/>
    </location>
</feature>
<evidence type="ECO:0000259" key="10">
    <source>
        <dbReference type="Pfam" id="PF05183"/>
    </source>
</evidence>
<comment type="similarity">
    <text evidence="1">Belongs to the RdRP family.</text>
</comment>
<feature type="region of interest" description="Disordered" evidence="9">
    <location>
        <begin position="123"/>
        <end position="175"/>
    </location>
</feature>
<proteinExistence type="inferred from homology"/>
<evidence type="ECO:0000256" key="1">
    <source>
        <dbReference type="ARBA" id="ARBA00005762"/>
    </source>
</evidence>
<dbReference type="EC" id="2.7.7.48" evidence="2"/>
<keyword evidence="4" id="KW-0808">Transferase</keyword>
<dbReference type="GO" id="GO:0031380">
    <property type="term" value="C:nuclear RNA-directed RNA polymerase complex"/>
    <property type="evidence" value="ECO:0007669"/>
    <property type="project" value="TreeGrafter"/>
</dbReference>
<dbReference type="Pfam" id="PF05183">
    <property type="entry name" value="RdRP"/>
    <property type="match status" value="3"/>
</dbReference>
<dbReference type="GO" id="GO:0030422">
    <property type="term" value="P:siRNA processing"/>
    <property type="evidence" value="ECO:0007669"/>
    <property type="project" value="TreeGrafter"/>
</dbReference>
<dbReference type="STRING" id="69332.A0A388LLK2"/>
<dbReference type="EMBL" id="BFEA01000432">
    <property type="protein sequence ID" value="GBG83216.1"/>
    <property type="molecule type" value="Genomic_DNA"/>
</dbReference>
<dbReference type="Pfam" id="PF26253">
    <property type="entry name" value="RdRP_head"/>
    <property type="match status" value="2"/>
</dbReference>
<evidence type="ECO:0000259" key="11">
    <source>
        <dbReference type="Pfam" id="PF26253"/>
    </source>
</evidence>
<dbReference type="GO" id="GO:0003968">
    <property type="term" value="F:RNA-directed RNA polymerase activity"/>
    <property type="evidence" value="ECO:0007669"/>
    <property type="project" value="UniProtKB-KW"/>
</dbReference>
<dbReference type="PANTHER" id="PTHR23079:SF18">
    <property type="entry name" value="RNA-DEPENDENT RNA POLYMERASE 6"/>
    <property type="match status" value="1"/>
</dbReference>
<dbReference type="OrthoDB" id="6513042at2759"/>
<feature type="compositionally biased region" description="Basic and acidic residues" evidence="9">
    <location>
        <begin position="162"/>
        <end position="175"/>
    </location>
</feature>
<reference evidence="12 13" key="1">
    <citation type="journal article" date="2018" name="Cell">
        <title>The Chara Genome: Secondary Complexity and Implications for Plant Terrestrialization.</title>
        <authorList>
            <person name="Nishiyama T."/>
            <person name="Sakayama H."/>
            <person name="Vries J.D."/>
            <person name="Buschmann H."/>
            <person name="Saint-Marcoux D."/>
            <person name="Ullrich K.K."/>
            <person name="Haas F.B."/>
            <person name="Vanderstraeten L."/>
            <person name="Becker D."/>
            <person name="Lang D."/>
            <person name="Vosolsobe S."/>
            <person name="Rombauts S."/>
            <person name="Wilhelmsson P.K.I."/>
            <person name="Janitza P."/>
            <person name="Kern R."/>
            <person name="Heyl A."/>
            <person name="Rumpler F."/>
            <person name="Villalobos L.I.A.C."/>
            <person name="Clay J.M."/>
            <person name="Skokan R."/>
            <person name="Toyoda A."/>
            <person name="Suzuki Y."/>
            <person name="Kagoshima H."/>
            <person name="Schijlen E."/>
            <person name="Tajeshwar N."/>
            <person name="Catarino B."/>
            <person name="Hetherington A.J."/>
            <person name="Saltykova A."/>
            <person name="Bonnot C."/>
            <person name="Breuninger H."/>
            <person name="Symeonidi A."/>
            <person name="Radhakrishnan G.V."/>
            <person name="Van Nieuwerburgh F."/>
            <person name="Deforce D."/>
            <person name="Chang C."/>
            <person name="Karol K.G."/>
            <person name="Hedrich R."/>
            <person name="Ulvskov P."/>
            <person name="Glockner G."/>
            <person name="Delwiche C.F."/>
            <person name="Petrasek J."/>
            <person name="Van de Peer Y."/>
            <person name="Friml J."/>
            <person name="Beilby M."/>
            <person name="Dolan L."/>
            <person name="Kohara Y."/>
            <person name="Sugano S."/>
            <person name="Fujiyama A."/>
            <person name="Delaux P.-M."/>
            <person name="Quint M."/>
            <person name="TheiBen G."/>
            <person name="Hagemann M."/>
            <person name="Harholt J."/>
            <person name="Dunand C."/>
            <person name="Zachgo S."/>
            <person name="Langdale J."/>
            <person name="Maumus F."/>
            <person name="Straeten D.V.D."/>
            <person name="Gould S.B."/>
            <person name="Rensing S.A."/>
        </authorList>
    </citation>
    <scope>NUCLEOTIDE SEQUENCE [LARGE SCALE GENOMIC DNA]</scope>
    <source>
        <strain evidence="12 13">S276</strain>
    </source>
</reference>
<evidence type="ECO:0000256" key="8">
    <source>
        <dbReference type="ARBA" id="ARBA00048744"/>
    </source>
</evidence>
<evidence type="ECO:0000256" key="5">
    <source>
        <dbReference type="ARBA" id="ARBA00022695"/>
    </source>
</evidence>
<comment type="catalytic activity">
    <reaction evidence="8">
        <text>RNA(n) + a ribonucleoside 5'-triphosphate = RNA(n+1) + diphosphate</text>
        <dbReference type="Rhea" id="RHEA:21248"/>
        <dbReference type="Rhea" id="RHEA-COMP:14527"/>
        <dbReference type="Rhea" id="RHEA-COMP:17342"/>
        <dbReference type="ChEBI" id="CHEBI:33019"/>
        <dbReference type="ChEBI" id="CHEBI:61557"/>
        <dbReference type="ChEBI" id="CHEBI:140395"/>
        <dbReference type="EC" id="2.7.7.48"/>
    </reaction>
</comment>
<feature type="region of interest" description="Disordered" evidence="9">
    <location>
        <begin position="615"/>
        <end position="634"/>
    </location>
</feature>
<evidence type="ECO:0000313" key="13">
    <source>
        <dbReference type="Proteomes" id="UP000265515"/>
    </source>
</evidence>
<evidence type="ECO:0000313" key="12">
    <source>
        <dbReference type="EMBL" id="GBG83216.1"/>
    </source>
</evidence>
<feature type="domain" description="RDRP C-terminal head" evidence="11">
    <location>
        <begin position="1821"/>
        <end position="1906"/>
    </location>
</feature>
<feature type="compositionally biased region" description="Basic and acidic residues" evidence="9">
    <location>
        <begin position="814"/>
        <end position="832"/>
    </location>
</feature>
<name>A0A388LLK2_CHABU</name>
<organism evidence="12 13">
    <name type="scientific">Chara braunii</name>
    <name type="common">Braun's stonewort</name>
    <dbReference type="NCBI Taxonomy" id="69332"/>
    <lineage>
        <taxon>Eukaryota</taxon>
        <taxon>Viridiplantae</taxon>
        <taxon>Streptophyta</taxon>
        <taxon>Charophyceae</taxon>
        <taxon>Charales</taxon>
        <taxon>Characeae</taxon>
        <taxon>Chara</taxon>
    </lineage>
</organism>
<keyword evidence="6" id="KW-0694">RNA-binding</keyword>
<dbReference type="Proteomes" id="UP000265515">
    <property type="component" value="Unassembled WGS sequence"/>
</dbReference>
<evidence type="ECO:0000256" key="3">
    <source>
        <dbReference type="ARBA" id="ARBA00022484"/>
    </source>
</evidence>
<sequence>MQLDWTAQDLAYFLSNRVDGNIVRCDFLPDKSRKLKIAHPLHNGDAAAVACPGRHAGFGWRHALVGFSSARSAHKASKKEVVIHTPSGRELCLHIRLGKRLRLLVDRVEEMLRMDERERLSSKIHHGLSSKDSDSRQRQAPRQTASAERLGITTSLPGTEDGDSRGRKDSSKASDLEPWLNPVKLKECTLYIGRRKCQRAHGNCETVKDGNPSMAMDVAWVSCPEAVTLEYDFGEQSVRLSLQMPSAKEPHGMDSAKNCKPREVLMEIPFHFIGKKAFACLQHVLLAEDQRGINCVNNEPARKNDGLLLYLDNQPFLYERSILSVHVAPNSGVDPLSWSKDGAHVLVRTGDFTRDAVIGSCELFVIVFSSKKDDALRRLRFFVEAQCVRSESAGSSYPVNCLKDAVNVQLHNLPSVEGVPLAATLTGGDTRRVGEGITGSKEEVDSCSSEVYSVDAASPMDRTVRTRQPAAWNPGMEEAMRDIPFPIAVQLGMLIDKRIVCKESVTAAFLSKLQDILHRLQSAEKASMTCGRCREDKAVAVVESALASLMISKSPEATTAQGIDFSSCHCVDPAEYLSKKYDGDSVAQNGNGSPCCANAQLGGDCAVDTPAEMSAHANGMGSEDGRGKNRSIESNSSAPSFALIYRILVTPTRVVCSGRQIEVSNRVVRHFRHVEDRFLRVKFVDEHLEGICPWALVVGNEKHSERRSGIYKQFQRVLRDGVMLFNRHYEFLAFSTSQLREHSAWFFASETGQESHSLIAMEEHVRCQRQLSRLKAIAFMGGGSSVSEPNSSLSSLEQNEMIECSSSPAAADPLLHEGDGNEEDKNSREDRASAAAVTRSGAVTANAIRGWLGDFSSIGNPAKCAARMGQCFSATRVVAVLDDKEIDWDLPDIERGGYVFSDGVGKISPSFAREIAMELGLVPPDPSTKLPGHRYPHSCEKLSDGTTGPKRPVIKINGGRMSSEHQWTLGQGWQQVQNLAVPSSFQVRFAGCKGVLAVDPTLETLPSPASHWGKPGAKPAAKVKIAIRPSMKKFESPHRELEVIQWSGPRKAYLNRQLILLLSTLGVKDEVFIALQEDMVKSLDVLIRNSGRSVLKTLHHLGGDCGSAASRSLSKRLKWLRSLHDLGQQNKDPKGISIVAKDAILENLLGDFDKEVNRQVPRQRVKSHGGISSPAMSIMIAMLAAGFDADTDPFLHSLLRSFCLAKKTDLEQRARILVPAACRAIGVMDETGTLQYGEVFLHVTSRFSNGSSMHSASPLQQCTSAGQIRTPYGSATQSCSSCSCECGKGSTHSGAISHLGKRQREEQTLSVRESALVPAAKKKAITVSSEGWMRRDQRLRKEITKGGRGGSQVRGRGSNDTGVELPADHPRPSACNCRCHLKNRLENDRGEEEERGDGTFIPSGRRVVFARNPCLHPGDIRTATVRDVPALRHLRDVIVFPQLGHRPHANECSGGDLDGDDFFVSWDERLLPPRSSVQPMDYDSGPAGNSPAGAAAASGIEAEQEDRCGVKNTVETPINIQEIQDVFLNHMSSSQLGVICNAWLATADQSPYGASDKKCRKLAELGSIAVDAAKTGVHTLDTTMLGPKAYPDYMEKHDKETYESAHILGVLYRRCKDWLPSTGVGRSEDGMKVKGPAVSTAEPVVAAATEGDGSSRGASGAYARGRRKCLPVDRHLLVDGHDKYLCEALRLKKLYDAQLRKLMMKYGASDELDVMAGRVSGSPAAYTTGKLSATSVSRTSGEDGDGGRLIIAFSELRRSIRHQAFWEMFAESYLYGNEERDRRTSAGGGQLSTRSNGGGFYGCRQNEQHVLPLTRGSQRDKKLLEEMRAKASACYAVTYDSCSLERIGVIQKDGDEWEGFHLAMQEEEEKEEEEEEEEGQEPLLSFPWVFYDILCDIKASKLEMQQKVGRPLK</sequence>
<evidence type="ECO:0000256" key="2">
    <source>
        <dbReference type="ARBA" id="ARBA00012494"/>
    </source>
</evidence>
<keyword evidence="13" id="KW-1185">Reference proteome</keyword>
<evidence type="ECO:0000256" key="7">
    <source>
        <dbReference type="ARBA" id="ARBA00023158"/>
    </source>
</evidence>
<protein>
    <recommendedName>
        <fullName evidence="2">RNA-directed RNA polymerase</fullName>
        <ecNumber evidence="2">2.7.7.48</ecNumber>
    </recommendedName>
</protein>
<evidence type="ECO:0000256" key="6">
    <source>
        <dbReference type="ARBA" id="ARBA00022884"/>
    </source>
</evidence>
<feature type="compositionally biased region" description="Polar residues" evidence="9">
    <location>
        <begin position="138"/>
        <end position="157"/>
    </location>
</feature>
<feature type="domain" description="RDRP C-terminal head" evidence="11">
    <location>
        <begin position="1672"/>
        <end position="1724"/>
    </location>
</feature>
<evidence type="ECO:0000256" key="9">
    <source>
        <dbReference type="SAM" id="MobiDB-lite"/>
    </source>
</evidence>
<keyword evidence="7" id="KW-0943">RNA-mediated gene silencing</keyword>
<keyword evidence="3" id="KW-0696">RNA-directed RNA polymerase</keyword>
<dbReference type="InterPro" id="IPR007855">
    <property type="entry name" value="RDRP"/>
</dbReference>
<evidence type="ECO:0000256" key="4">
    <source>
        <dbReference type="ARBA" id="ARBA00022679"/>
    </source>
</evidence>
<feature type="domain" description="RDRP core" evidence="10">
    <location>
        <begin position="649"/>
        <end position="924"/>
    </location>
</feature>
<comment type="caution">
    <text evidence="12">The sequence shown here is derived from an EMBL/GenBank/DDBJ whole genome shotgun (WGS) entry which is preliminary data.</text>
</comment>
<keyword evidence="5" id="KW-0548">Nucleotidyltransferase</keyword>
<dbReference type="InterPro" id="IPR058752">
    <property type="entry name" value="RDRP_C_head"/>
</dbReference>
<feature type="region of interest" description="Disordered" evidence="9">
    <location>
        <begin position="1344"/>
        <end position="1367"/>
    </location>
</feature>
<accession>A0A388LLK2</accession>
<feature type="domain" description="RDRP core" evidence="10">
    <location>
        <begin position="1398"/>
        <end position="1614"/>
    </location>
</feature>
<gene>
    <name evidence="12" type="ORF">CBR_g36830</name>
</gene>
<dbReference type="Gramene" id="GBG83216">
    <property type="protein sequence ID" value="GBG83216"/>
    <property type="gene ID" value="CBR_g36830"/>
</dbReference>
<dbReference type="InterPro" id="IPR057596">
    <property type="entry name" value="RDRP_core"/>
</dbReference>